<protein>
    <submittedName>
        <fullName evidence="3">Uncharacterized protein</fullName>
    </submittedName>
</protein>
<dbReference type="RefSeq" id="WP_407050029.1">
    <property type="nucleotide sequence ID" value="NZ_CP158568.1"/>
</dbReference>
<evidence type="ECO:0000313" key="3">
    <source>
        <dbReference type="EMBL" id="XBY44937.1"/>
    </source>
</evidence>
<dbReference type="KEGG" id="mflg:ABS361_01125"/>
<feature type="region of interest" description="Disordered" evidence="2">
    <location>
        <begin position="443"/>
        <end position="497"/>
    </location>
</feature>
<name>A0AAU7XBH8_9HYPH</name>
<keyword evidence="1" id="KW-0175">Coiled coil</keyword>
<dbReference type="AlphaFoldDB" id="A0AAU7XBH8"/>
<sequence>MISGRDALASIEQAIAEARNNEARFDADMSKRTAEAEQLRAAQADAYRALARLKLDDIAQAEMVDQLDRTERQVRALIDKSRQALQSVSERRAAAVKAVNDAEAARRVAVDARNAAIAARDAKHAERATANSSNTAVQTAMERVARADKIAAESDKKADQAEADRDQKKKPYEADPLFMYLWRSGFGTSAYRAGNIARFFDRKVANLVGFVDARANYAMLIEIPLRLREHANRAVVELEEAKAALAALDAEIFKAAGGAALDEAVAKAEADEAAADEAVDKANAALAALDAERDHSTGPWGRASDEPERQALDILADGLARQNLDRLYQDALATPTPQDERIVEELKDLARRIGETDRAIVDLRTEARELGRRRTELEQARDEFRTAGYDRPNTGFINENMLGSIIGGIIGGMLSNADFWRWLGDNRRNWPGSGGGFGGDIFGGSHFPPSGGSNGSGGGFGGGGGFDTGGGFGGGGGFDTGGGFGGGGDDRNTGGGF</sequence>
<organism evidence="3">
    <name type="scientific">Methyloraptor flagellatus</name>
    <dbReference type="NCBI Taxonomy" id="3162530"/>
    <lineage>
        <taxon>Bacteria</taxon>
        <taxon>Pseudomonadati</taxon>
        <taxon>Pseudomonadota</taxon>
        <taxon>Alphaproteobacteria</taxon>
        <taxon>Hyphomicrobiales</taxon>
        <taxon>Ancalomicrobiaceae</taxon>
        <taxon>Methyloraptor</taxon>
    </lineage>
</organism>
<gene>
    <name evidence="3" type="ORF">ABS361_01125</name>
</gene>
<dbReference type="EMBL" id="CP158568">
    <property type="protein sequence ID" value="XBY44937.1"/>
    <property type="molecule type" value="Genomic_DNA"/>
</dbReference>
<feature type="region of interest" description="Disordered" evidence="2">
    <location>
        <begin position="149"/>
        <end position="168"/>
    </location>
</feature>
<reference evidence="3" key="1">
    <citation type="submission" date="2024-06" db="EMBL/GenBank/DDBJ databases">
        <title>Methylostella associata gen. nov., sp. nov., a novel Ancalomicrobiaceae-affiliated facultatively methylotrophic bacteria that feed on methanotrophs of the genus Methylococcus.</title>
        <authorList>
            <person name="Saltykova V."/>
            <person name="Danilova O.V."/>
            <person name="Oshkin I.Y."/>
            <person name="Belova S.E."/>
            <person name="Pimenov N.V."/>
            <person name="Dedysh S.N."/>
        </authorList>
    </citation>
    <scope>NUCLEOTIDE SEQUENCE</scope>
    <source>
        <strain evidence="3">S20</strain>
    </source>
</reference>
<proteinExistence type="predicted"/>
<feature type="compositionally biased region" description="Gly residues" evidence="2">
    <location>
        <begin position="452"/>
        <end position="487"/>
    </location>
</feature>
<feature type="coiled-coil region" evidence="1">
    <location>
        <begin position="346"/>
        <end position="387"/>
    </location>
</feature>
<feature type="compositionally biased region" description="Basic and acidic residues" evidence="2">
    <location>
        <begin position="488"/>
        <end position="497"/>
    </location>
</feature>
<evidence type="ECO:0000256" key="1">
    <source>
        <dbReference type="SAM" id="Coils"/>
    </source>
</evidence>
<accession>A0AAU7XBH8</accession>
<evidence type="ECO:0000256" key="2">
    <source>
        <dbReference type="SAM" id="MobiDB-lite"/>
    </source>
</evidence>
<feature type="coiled-coil region" evidence="1">
    <location>
        <begin position="60"/>
        <end position="87"/>
    </location>
</feature>